<feature type="domain" description="EAL" evidence="2">
    <location>
        <begin position="436"/>
        <end position="686"/>
    </location>
</feature>
<feature type="domain" description="GGDEF" evidence="3">
    <location>
        <begin position="295"/>
        <end position="428"/>
    </location>
</feature>
<gene>
    <name evidence="4" type="ORF">F7D14_17320</name>
</gene>
<dbReference type="InterPro" id="IPR029787">
    <property type="entry name" value="Nucleotide_cyclase"/>
</dbReference>
<sequence length="707" mass="77352">MWLDRIPVGSLWRGREEIGCSPVMFIFSAISEAFSQPGSGGVSKESRLARLRHFFEGDPLAFDDAPLSPAVRGRFRAEQLGDLERCTPVLMLASCFSALAFCISVWETSFADPAKIWATLIFALAGVIYARRITAPPRQPRAASARGVWRATANALLHGSLWGAMPLFFFNDASMRHQLMMTGFVFATLFGGSYALSMIPGALLAHAIPIWAGFTIAILSQRDSVFEIVAATAGIYTFVVLTGAMKRAGAAARRCAAEAAAQEGALRDELTLMPNRVAFREELTRSFARLARRNERFALMCFDLDGFKSVNDSMGHEVGDSVLVEAARRLKASTRENDLVARLGGDEFALIAVDIRGVEDAVTIAQRILANFRSSFEIDGRSVPMSVSIGVAIAPSDGVDPESLMRNADSAMYATKQSGRCGYTLFRDRFGFVAERNTLDAELDRAFAQRELFMVYQPFVDTQTQETTGFEALLRWRHPVRGVLSAGEIVPLFERVGQIDRVGAWALREAMTAAKHWPPHLRVAVNVSALQLRKPNFEQMVLDALDASGLDPHRLELELTETAMILDGEKAFEMLANLRRLGIKTALDDLGTGYSSLANLVGLPLDRLKIDRSFVANIETNPMCSSVVKLTIELARSLSLLITAEGVETECQFKILSDLGCREVQGYLFSYPRPANQVASLFGVCPMVESGAPRPAESDAPPITAVG</sequence>
<dbReference type="NCBIfam" id="TIGR00254">
    <property type="entry name" value="GGDEF"/>
    <property type="match status" value="1"/>
</dbReference>
<name>A0A6B8M8H0_9HYPH</name>
<feature type="transmembrane region" description="Helical" evidence="1">
    <location>
        <begin position="89"/>
        <end position="108"/>
    </location>
</feature>
<evidence type="ECO:0000313" key="5">
    <source>
        <dbReference type="Proteomes" id="UP000422569"/>
    </source>
</evidence>
<dbReference type="Pfam" id="PF00990">
    <property type="entry name" value="GGDEF"/>
    <property type="match status" value="1"/>
</dbReference>
<evidence type="ECO:0000259" key="2">
    <source>
        <dbReference type="PROSITE" id="PS50883"/>
    </source>
</evidence>
<dbReference type="GO" id="GO:0003824">
    <property type="term" value="F:catalytic activity"/>
    <property type="evidence" value="ECO:0007669"/>
    <property type="project" value="UniProtKB-ARBA"/>
</dbReference>
<dbReference type="SMART" id="SM00267">
    <property type="entry name" value="GGDEF"/>
    <property type="match status" value="1"/>
</dbReference>
<dbReference type="Gene3D" id="3.20.20.450">
    <property type="entry name" value="EAL domain"/>
    <property type="match status" value="1"/>
</dbReference>
<dbReference type="PANTHER" id="PTHR44757">
    <property type="entry name" value="DIGUANYLATE CYCLASE DGCP"/>
    <property type="match status" value="1"/>
</dbReference>
<keyword evidence="5" id="KW-1185">Reference proteome</keyword>
<dbReference type="PANTHER" id="PTHR44757:SF2">
    <property type="entry name" value="BIOFILM ARCHITECTURE MAINTENANCE PROTEIN MBAA"/>
    <property type="match status" value="1"/>
</dbReference>
<dbReference type="EMBL" id="CP044331">
    <property type="protein sequence ID" value="QGM99071.1"/>
    <property type="molecule type" value="Genomic_DNA"/>
</dbReference>
<feature type="transmembrane region" description="Helical" evidence="1">
    <location>
        <begin position="151"/>
        <end position="171"/>
    </location>
</feature>
<dbReference type="InterPro" id="IPR001633">
    <property type="entry name" value="EAL_dom"/>
</dbReference>
<evidence type="ECO:0000259" key="3">
    <source>
        <dbReference type="PROSITE" id="PS50887"/>
    </source>
</evidence>
<evidence type="ECO:0000256" key="1">
    <source>
        <dbReference type="SAM" id="Phobius"/>
    </source>
</evidence>
<feature type="transmembrane region" description="Helical" evidence="1">
    <location>
        <begin position="225"/>
        <end position="244"/>
    </location>
</feature>
<keyword evidence="1" id="KW-0472">Membrane</keyword>
<dbReference type="Pfam" id="PF00563">
    <property type="entry name" value="EAL"/>
    <property type="match status" value="1"/>
</dbReference>
<dbReference type="Gene3D" id="3.30.70.270">
    <property type="match status" value="1"/>
</dbReference>
<dbReference type="SUPFAM" id="SSF141868">
    <property type="entry name" value="EAL domain-like"/>
    <property type="match status" value="1"/>
</dbReference>
<feature type="transmembrane region" description="Helical" evidence="1">
    <location>
        <begin position="114"/>
        <end position="130"/>
    </location>
</feature>
<dbReference type="CDD" id="cd01948">
    <property type="entry name" value="EAL"/>
    <property type="match status" value="1"/>
</dbReference>
<dbReference type="InterPro" id="IPR000160">
    <property type="entry name" value="GGDEF_dom"/>
</dbReference>
<keyword evidence="1" id="KW-0812">Transmembrane</keyword>
<protein>
    <submittedName>
        <fullName evidence="4">EAL domain-containing protein</fullName>
    </submittedName>
</protein>
<evidence type="ECO:0000313" key="4">
    <source>
        <dbReference type="EMBL" id="QGM99071.1"/>
    </source>
</evidence>
<dbReference type="FunFam" id="3.30.70.270:FF:000001">
    <property type="entry name" value="Diguanylate cyclase domain protein"/>
    <property type="match status" value="1"/>
</dbReference>
<dbReference type="SMART" id="SM00052">
    <property type="entry name" value="EAL"/>
    <property type="match status" value="1"/>
</dbReference>
<dbReference type="InterPro" id="IPR043128">
    <property type="entry name" value="Rev_trsase/Diguanyl_cyclase"/>
</dbReference>
<dbReference type="Proteomes" id="UP000422569">
    <property type="component" value="Chromosome"/>
</dbReference>
<dbReference type="PROSITE" id="PS50887">
    <property type="entry name" value="GGDEF"/>
    <property type="match status" value="1"/>
</dbReference>
<accession>A0A6B8M8H0</accession>
<proteinExistence type="predicted"/>
<dbReference type="PROSITE" id="PS50883">
    <property type="entry name" value="EAL"/>
    <property type="match status" value="1"/>
</dbReference>
<dbReference type="AlphaFoldDB" id="A0A6B8M8H0"/>
<dbReference type="InterPro" id="IPR052155">
    <property type="entry name" value="Biofilm_reg_signaling"/>
</dbReference>
<dbReference type="KEGG" id="mpar:F7D14_17320"/>
<dbReference type="SUPFAM" id="SSF55073">
    <property type="entry name" value="Nucleotide cyclase"/>
    <property type="match status" value="1"/>
</dbReference>
<keyword evidence="1" id="KW-1133">Transmembrane helix</keyword>
<dbReference type="InterPro" id="IPR035919">
    <property type="entry name" value="EAL_sf"/>
</dbReference>
<organism evidence="4 5">
    <name type="scientific">Methylocystis parvus</name>
    <dbReference type="NCBI Taxonomy" id="134"/>
    <lineage>
        <taxon>Bacteria</taxon>
        <taxon>Pseudomonadati</taxon>
        <taxon>Pseudomonadota</taxon>
        <taxon>Alphaproteobacteria</taxon>
        <taxon>Hyphomicrobiales</taxon>
        <taxon>Methylocystaceae</taxon>
        <taxon>Methylocystis</taxon>
    </lineage>
</organism>
<reference evidence="4 5" key="1">
    <citation type="submission" date="2019-09" db="EMBL/GenBank/DDBJ databases">
        <title>Isolation and complete genome sequencing of Methylocystis species.</title>
        <authorList>
            <person name="Rumah B.L."/>
            <person name="Stead C.E."/>
            <person name="Stevens B.C."/>
            <person name="Minton N.P."/>
            <person name="Grosse-Honebrink A."/>
            <person name="Zhang Y."/>
        </authorList>
    </citation>
    <scope>NUCLEOTIDE SEQUENCE [LARGE SCALE GENOMIC DNA]</scope>
    <source>
        <strain evidence="4 5">BRCS2</strain>
    </source>
</reference>
<dbReference type="CDD" id="cd01949">
    <property type="entry name" value="GGDEF"/>
    <property type="match status" value="1"/>
</dbReference>